<evidence type="ECO:0000313" key="1">
    <source>
        <dbReference type="EMBL" id="KAK2145765.1"/>
    </source>
</evidence>
<protein>
    <submittedName>
        <fullName evidence="1">Uncharacterized protein</fullName>
    </submittedName>
</protein>
<reference evidence="1" key="1">
    <citation type="journal article" date="2023" name="Mol. Biol. Evol.">
        <title>Third-Generation Sequencing Reveals the Adaptive Role of the Epigenome in Three Deep-Sea Polychaetes.</title>
        <authorList>
            <person name="Perez M."/>
            <person name="Aroh O."/>
            <person name="Sun Y."/>
            <person name="Lan Y."/>
            <person name="Juniper S.K."/>
            <person name="Young C.R."/>
            <person name="Angers B."/>
            <person name="Qian P.Y."/>
        </authorList>
    </citation>
    <scope>NUCLEOTIDE SEQUENCE</scope>
    <source>
        <strain evidence="1">P08H-3</strain>
    </source>
</reference>
<organism evidence="1 2">
    <name type="scientific">Paralvinella palmiformis</name>
    <dbReference type="NCBI Taxonomy" id="53620"/>
    <lineage>
        <taxon>Eukaryota</taxon>
        <taxon>Metazoa</taxon>
        <taxon>Spiralia</taxon>
        <taxon>Lophotrochozoa</taxon>
        <taxon>Annelida</taxon>
        <taxon>Polychaeta</taxon>
        <taxon>Sedentaria</taxon>
        <taxon>Canalipalpata</taxon>
        <taxon>Terebellida</taxon>
        <taxon>Terebelliformia</taxon>
        <taxon>Alvinellidae</taxon>
        <taxon>Paralvinella</taxon>
    </lineage>
</organism>
<dbReference type="AlphaFoldDB" id="A0AAD9MUC1"/>
<gene>
    <name evidence="1" type="ORF">LSH36_659g01003</name>
</gene>
<name>A0AAD9MUC1_9ANNE</name>
<proteinExistence type="predicted"/>
<dbReference type="EMBL" id="JAODUP010000659">
    <property type="protein sequence ID" value="KAK2145765.1"/>
    <property type="molecule type" value="Genomic_DNA"/>
</dbReference>
<accession>A0AAD9MUC1</accession>
<comment type="caution">
    <text evidence="1">The sequence shown here is derived from an EMBL/GenBank/DDBJ whole genome shotgun (WGS) entry which is preliminary data.</text>
</comment>
<keyword evidence="2" id="KW-1185">Reference proteome</keyword>
<sequence>MFPDVEEQVNLINYCSTGHTKSKPVKQDVYPWCAELAHRNGKTKCHA</sequence>
<evidence type="ECO:0000313" key="2">
    <source>
        <dbReference type="Proteomes" id="UP001208570"/>
    </source>
</evidence>
<dbReference type="Proteomes" id="UP001208570">
    <property type="component" value="Unassembled WGS sequence"/>
</dbReference>